<dbReference type="Gene3D" id="1.10.260.40">
    <property type="entry name" value="lambda repressor-like DNA-binding domains"/>
    <property type="match status" value="1"/>
</dbReference>
<dbReference type="EMBL" id="DVIU01000188">
    <property type="protein sequence ID" value="HIS36851.1"/>
    <property type="molecule type" value="Genomic_DNA"/>
</dbReference>
<reference evidence="2" key="1">
    <citation type="submission" date="2020-10" db="EMBL/GenBank/DDBJ databases">
        <authorList>
            <person name="Gilroy R."/>
        </authorList>
    </citation>
    <scope>NUCLEOTIDE SEQUENCE</scope>
    <source>
        <strain evidence="2">6276</strain>
    </source>
</reference>
<feature type="domain" description="HTH cro/C1-type" evidence="1">
    <location>
        <begin position="29"/>
        <end position="80"/>
    </location>
</feature>
<proteinExistence type="predicted"/>
<organism evidence="2 3">
    <name type="scientific">Candidatus Scatousia excrementigallinarum</name>
    <dbReference type="NCBI Taxonomy" id="2840935"/>
    <lineage>
        <taxon>Bacteria</taxon>
        <taxon>Candidatus Scatousia</taxon>
    </lineage>
</organism>
<name>A0A9D1EZM7_9BACT</name>
<dbReference type="CDD" id="cd00093">
    <property type="entry name" value="HTH_XRE"/>
    <property type="match status" value="1"/>
</dbReference>
<dbReference type="InterPro" id="IPR001387">
    <property type="entry name" value="Cro/C1-type_HTH"/>
</dbReference>
<dbReference type="SMART" id="SM00530">
    <property type="entry name" value="HTH_XRE"/>
    <property type="match status" value="1"/>
</dbReference>
<comment type="caution">
    <text evidence="2">The sequence shown here is derived from an EMBL/GenBank/DDBJ whole genome shotgun (WGS) entry which is preliminary data.</text>
</comment>
<dbReference type="SUPFAM" id="SSF47413">
    <property type="entry name" value="lambda repressor-like DNA-binding domains"/>
    <property type="match status" value="1"/>
</dbReference>
<gene>
    <name evidence="2" type="ORF">IAC10_09545</name>
</gene>
<evidence type="ECO:0000313" key="3">
    <source>
        <dbReference type="Proteomes" id="UP000823928"/>
    </source>
</evidence>
<sequence length="97" mass="10989">MLKNTFDISDFVPAQSLTGTVYELVKREKAARKAKKLTQKQLAERTGVSYGSIRRFEQTGEISLLSLVKIANALDCLEDFNELFKKPPVTNIRDLKL</sequence>
<evidence type="ECO:0000313" key="2">
    <source>
        <dbReference type="EMBL" id="HIS36851.1"/>
    </source>
</evidence>
<dbReference type="Proteomes" id="UP000823928">
    <property type="component" value="Unassembled WGS sequence"/>
</dbReference>
<protein>
    <submittedName>
        <fullName evidence="2">Helix-turn-helix transcriptional regulator</fullName>
    </submittedName>
</protein>
<evidence type="ECO:0000259" key="1">
    <source>
        <dbReference type="PROSITE" id="PS50943"/>
    </source>
</evidence>
<dbReference type="GO" id="GO:0003677">
    <property type="term" value="F:DNA binding"/>
    <property type="evidence" value="ECO:0007669"/>
    <property type="project" value="InterPro"/>
</dbReference>
<dbReference type="AlphaFoldDB" id="A0A9D1EZM7"/>
<dbReference type="InterPro" id="IPR010982">
    <property type="entry name" value="Lambda_DNA-bd_dom_sf"/>
</dbReference>
<reference evidence="2" key="2">
    <citation type="journal article" date="2021" name="PeerJ">
        <title>Extensive microbial diversity within the chicken gut microbiome revealed by metagenomics and culture.</title>
        <authorList>
            <person name="Gilroy R."/>
            <person name="Ravi A."/>
            <person name="Getino M."/>
            <person name="Pursley I."/>
            <person name="Horton D.L."/>
            <person name="Alikhan N.F."/>
            <person name="Baker D."/>
            <person name="Gharbi K."/>
            <person name="Hall N."/>
            <person name="Watson M."/>
            <person name="Adriaenssens E.M."/>
            <person name="Foster-Nyarko E."/>
            <person name="Jarju S."/>
            <person name="Secka A."/>
            <person name="Antonio M."/>
            <person name="Oren A."/>
            <person name="Chaudhuri R.R."/>
            <person name="La Ragione R."/>
            <person name="Hildebrand F."/>
            <person name="Pallen M.J."/>
        </authorList>
    </citation>
    <scope>NUCLEOTIDE SEQUENCE</scope>
    <source>
        <strain evidence="2">6276</strain>
    </source>
</reference>
<dbReference type="PROSITE" id="PS50943">
    <property type="entry name" value="HTH_CROC1"/>
    <property type="match status" value="1"/>
</dbReference>
<dbReference type="Pfam" id="PF01381">
    <property type="entry name" value="HTH_3"/>
    <property type="match status" value="1"/>
</dbReference>
<accession>A0A9D1EZM7</accession>